<dbReference type="InterPro" id="IPR012951">
    <property type="entry name" value="BBE"/>
</dbReference>
<keyword evidence="3" id="KW-0285">Flavoprotein</keyword>
<dbReference type="InterPro" id="IPR050416">
    <property type="entry name" value="FAD-linked_Oxidoreductase"/>
</dbReference>
<evidence type="ECO:0000256" key="6">
    <source>
        <dbReference type="SAM" id="SignalP"/>
    </source>
</evidence>
<dbReference type="Pfam" id="PF08031">
    <property type="entry name" value="BBE"/>
    <property type="match status" value="1"/>
</dbReference>
<dbReference type="Gene3D" id="3.30.465.10">
    <property type="match status" value="1"/>
</dbReference>
<gene>
    <name evidence="8" type="ORF">M422DRAFT_61501</name>
</gene>
<keyword evidence="4" id="KW-0274">FAD</keyword>
<reference evidence="8 9" key="1">
    <citation type="submission" date="2014-06" db="EMBL/GenBank/DDBJ databases">
        <title>Evolutionary Origins and Diversification of the Mycorrhizal Mutualists.</title>
        <authorList>
            <consortium name="DOE Joint Genome Institute"/>
            <consortium name="Mycorrhizal Genomics Consortium"/>
            <person name="Kohler A."/>
            <person name="Kuo A."/>
            <person name="Nagy L.G."/>
            <person name="Floudas D."/>
            <person name="Copeland A."/>
            <person name="Barry K.W."/>
            <person name="Cichocki N."/>
            <person name="Veneault-Fourrey C."/>
            <person name="LaButti K."/>
            <person name="Lindquist E.A."/>
            <person name="Lipzen A."/>
            <person name="Lundell T."/>
            <person name="Morin E."/>
            <person name="Murat C."/>
            <person name="Riley R."/>
            <person name="Ohm R."/>
            <person name="Sun H."/>
            <person name="Tunlid A."/>
            <person name="Henrissat B."/>
            <person name="Grigoriev I.V."/>
            <person name="Hibbett D.S."/>
            <person name="Martin F."/>
        </authorList>
    </citation>
    <scope>NUCLEOTIDE SEQUENCE [LARGE SCALE GENOMIC DNA]</scope>
    <source>
        <strain evidence="8 9">SS14</strain>
    </source>
</reference>
<evidence type="ECO:0000256" key="2">
    <source>
        <dbReference type="ARBA" id="ARBA00005466"/>
    </source>
</evidence>
<dbReference type="InterPro" id="IPR016167">
    <property type="entry name" value="FAD-bd_PCMH_sub1"/>
</dbReference>
<dbReference type="PANTHER" id="PTHR42973:SF39">
    <property type="entry name" value="FAD-BINDING PCMH-TYPE DOMAIN-CONTAINING PROTEIN"/>
    <property type="match status" value="1"/>
</dbReference>
<dbReference type="HOGENOM" id="CLU_018354_10_1_1"/>
<evidence type="ECO:0000256" key="3">
    <source>
        <dbReference type="ARBA" id="ARBA00022630"/>
    </source>
</evidence>
<keyword evidence="9" id="KW-1185">Reference proteome</keyword>
<feature type="chain" id="PRO_5002203744" evidence="6">
    <location>
        <begin position="23"/>
        <end position="451"/>
    </location>
</feature>
<evidence type="ECO:0000256" key="4">
    <source>
        <dbReference type="ARBA" id="ARBA00022827"/>
    </source>
</evidence>
<dbReference type="OrthoDB" id="407275at2759"/>
<sequence>MRGVNAITFLVWAAPLVVRIQGQTTELQSCLSEAKNMKISLPTDDSYKNSSQPYNLRVSPAHGVIVYPNSVDDVSKVVLCAAQNKMTVSARSGGHSYAGYALSGDVVVDLSNLKNISVDSSGVAISQTGNLLGELAQSIWEQGQRALPHGTCPYVGTGGHALYGGFGLFSRTAGLLLDRVKAAEVVLANGSIVTASTTSNEDLFWALRGGGPSFGIVTSWTFNTLAAPATTVTYVINFASTLTEDDASQTFIIWQDFVRTLPNEMSMAVFFTSDGKGQMFTSFEGTYYGSEEQLKSILQALTASLPLNSTISTKTLGWLDGLVESDGNLNTNQPEKADTFYAKVIYGGAIASISSNATAFVHRNAFIVYQFYASTSNALPPFPDDGIMFVNNMVSAMQPNVTAAYANYIDPTLTETEWQSLYFGANIEKLKKIKAAIDPGNVFSFQQSIPV</sequence>
<keyword evidence="5" id="KW-0560">Oxidoreductase</keyword>
<name>A0A0C9TS25_SPHS4</name>
<dbReference type="Pfam" id="PF01565">
    <property type="entry name" value="FAD_binding_4"/>
    <property type="match status" value="1"/>
</dbReference>
<evidence type="ECO:0000313" key="9">
    <source>
        <dbReference type="Proteomes" id="UP000054279"/>
    </source>
</evidence>
<organism evidence="8 9">
    <name type="scientific">Sphaerobolus stellatus (strain SS14)</name>
    <dbReference type="NCBI Taxonomy" id="990650"/>
    <lineage>
        <taxon>Eukaryota</taxon>
        <taxon>Fungi</taxon>
        <taxon>Dikarya</taxon>
        <taxon>Basidiomycota</taxon>
        <taxon>Agaricomycotina</taxon>
        <taxon>Agaricomycetes</taxon>
        <taxon>Phallomycetidae</taxon>
        <taxon>Geastrales</taxon>
        <taxon>Sphaerobolaceae</taxon>
        <taxon>Sphaerobolus</taxon>
    </lineage>
</organism>
<dbReference type="Gene3D" id="3.30.43.10">
    <property type="entry name" value="Uridine Diphospho-n-acetylenolpyruvylglucosamine Reductase, domain 2"/>
    <property type="match status" value="1"/>
</dbReference>
<evidence type="ECO:0000313" key="8">
    <source>
        <dbReference type="EMBL" id="KIJ33023.1"/>
    </source>
</evidence>
<dbReference type="Gene3D" id="3.40.462.20">
    <property type="match status" value="2"/>
</dbReference>
<dbReference type="EMBL" id="KN837218">
    <property type="protein sequence ID" value="KIJ33023.1"/>
    <property type="molecule type" value="Genomic_DNA"/>
</dbReference>
<feature type="domain" description="FAD-binding PCMH-type" evidence="7">
    <location>
        <begin position="57"/>
        <end position="227"/>
    </location>
</feature>
<keyword evidence="6" id="KW-0732">Signal</keyword>
<accession>A0A0C9TS25</accession>
<dbReference type="InterPro" id="IPR016166">
    <property type="entry name" value="FAD-bd_PCMH"/>
</dbReference>
<dbReference type="InterPro" id="IPR016169">
    <property type="entry name" value="FAD-bd_PCMH_sub2"/>
</dbReference>
<dbReference type="AlphaFoldDB" id="A0A0C9TS25"/>
<feature type="signal peptide" evidence="6">
    <location>
        <begin position="1"/>
        <end position="22"/>
    </location>
</feature>
<proteinExistence type="inferred from homology"/>
<evidence type="ECO:0000256" key="5">
    <source>
        <dbReference type="ARBA" id="ARBA00023002"/>
    </source>
</evidence>
<protein>
    <submittedName>
        <fullName evidence="8">Glucooligosaccharide oxidase</fullName>
    </submittedName>
</protein>
<dbReference type="GO" id="GO:0016491">
    <property type="term" value="F:oxidoreductase activity"/>
    <property type="evidence" value="ECO:0007669"/>
    <property type="project" value="UniProtKB-KW"/>
</dbReference>
<dbReference type="PANTHER" id="PTHR42973">
    <property type="entry name" value="BINDING OXIDOREDUCTASE, PUTATIVE (AFU_ORTHOLOGUE AFUA_1G17690)-RELATED"/>
    <property type="match status" value="1"/>
</dbReference>
<dbReference type="InterPro" id="IPR006094">
    <property type="entry name" value="Oxid_FAD_bind_N"/>
</dbReference>
<comment type="cofactor">
    <cofactor evidence="1">
        <name>FAD</name>
        <dbReference type="ChEBI" id="CHEBI:57692"/>
    </cofactor>
</comment>
<dbReference type="SUPFAM" id="SSF56176">
    <property type="entry name" value="FAD-binding/transporter-associated domain-like"/>
    <property type="match status" value="1"/>
</dbReference>
<dbReference type="Proteomes" id="UP000054279">
    <property type="component" value="Unassembled WGS sequence"/>
</dbReference>
<evidence type="ECO:0000259" key="7">
    <source>
        <dbReference type="PROSITE" id="PS51387"/>
    </source>
</evidence>
<dbReference type="GO" id="GO:0071949">
    <property type="term" value="F:FAD binding"/>
    <property type="evidence" value="ECO:0007669"/>
    <property type="project" value="InterPro"/>
</dbReference>
<dbReference type="PROSITE" id="PS51387">
    <property type="entry name" value="FAD_PCMH"/>
    <property type="match status" value="1"/>
</dbReference>
<dbReference type="InterPro" id="IPR036318">
    <property type="entry name" value="FAD-bd_PCMH-like_sf"/>
</dbReference>
<evidence type="ECO:0000256" key="1">
    <source>
        <dbReference type="ARBA" id="ARBA00001974"/>
    </source>
</evidence>
<comment type="similarity">
    <text evidence="2">Belongs to the oxygen-dependent FAD-linked oxidoreductase family.</text>
</comment>